<evidence type="ECO:0000313" key="8">
    <source>
        <dbReference type="EMBL" id="KAA8909588.1"/>
    </source>
</evidence>
<evidence type="ECO:0000256" key="2">
    <source>
        <dbReference type="ARBA" id="ARBA00022692"/>
    </source>
</evidence>
<dbReference type="VEuPathDB" id="FungiDB:TRICI_004423"/>
<feature type="region of interest" description="Disordered" evidence="5">
    <location>
        <begin position="1"/>
        <end position="45"/>
    </location>
</feature>
<keyword evidence="4 6" id="KW-0472">Membrane</keyword>
<comment type="caution">
    <text evidence="8">The sequence shown here is derived from an EMBL/GenBank/DDBJ whole genome shotgun (WGS) entry which is preliminary data.</text>
</comment>
<gene>
    <name evidence="8" type="ORF">TRICI_004423</name>
</gene>
<evidence type="ECO:0000256" key="6">
    <source>
        <dbReference type="SAM" id="Phobius"/>
    </source>
</evidence>
<reference evidence="8" key="1">
    <citation type="journal article" date="2019" name="G3 (Bethesda)">
        <title>Genome Assemblies of Two Rare Opportunistic Yeast Pathogens: Diutina rugosa (syn. Candida rugosa) and Trichomonascus ciferrii (syn. Candida ciferrii).</title>
        <authorList>
            <person name="Mixao V."/>
            <person name="Saus E."/>
            <person name="Hansen A.P."/>
            <person name="Lass-Florl C."/>
            <person name="Gabaldon T."/>
        </authorList>
    </citation>
    <scope>NUCLEOTIDE SEQUENCE</scope>
    <source>
        <strain evidence="8">CBS 4856</strain>
    </source>
</reference>
<feature type="transmembrane region" description="Helical" evidence="6">
    <location>
        <begin position="110"/>
        <end position="129"/>
    </location>
</feature>
<dbReference type="EMBL" id="SWFS01000336">
    <property type="protein sequence ID" value="KAA8909588.1"/>
    <property type="molecule type" value="Genomic_DNA"/>
</dbReference>
<protein>
    <recommendedName>
        <fullName evidence="7">Major facilitator superfamily (MFS) profile domain-containing protein</fullName>
    </recommendedName>
</protein>
<feature type="transmembrane region" description="Helical" evidence="6">
    <location>
        <begin position="344"/>
        <end position="363"/>
    </location>
</feature>
<evidence type="ECO:0000313" key="9">
    <source>
        <dbReference type="Proteomes" id="UP000761534"/>
    </source>
</evidence>
<dbReference type="InterPro" id="IPR011701">
    <property type="entry name" value="MFS"/>
</dbReference>
<feature type="transmembrane region" description="Helical" evidence="6">
    <location>
        <begin position="230"/>
        <end position="250"/>
    </location>
</feature>
<feature type="domain" description="Major facilitator superfamily (MFS) profile" evidence="7">
    <location>
        <begin position="74"/>
        <end position="505"/>
    </location>
</feature>
<dbReference type="AlphaFoldDB" id="A0A642V100"/>
<feature type="transmembrane region" description="Helical" evidence="6">
    <location>
        <begin position="477"/>
        <end position="499"/>
    </location>
</feature>
<dbReference type="InterPro" id="IPR036259">
    <property type="entry name" value="MFS_trans_sf"/>
</dbReference>
<evidence type="ECO:0000256" key="4">
    <source>
        <dbReference type="ARBA" id="ARBA00023136"/>
    </source>
</evidence>
<sequence>MSDTQETRVHHGTTDHDTSDGSLKSSDNSDLEKHPGNGRGIFEKKEDEEEFVVTFGEDDPDKPLNWPFKKKAIHTMFYGLTTFAAQYNSASMSSVTSHLSTAFDVNQTVGTLPTSLFVLGVAFGPMLFAPISEVYGRKIGVLGPFFLSLIFTLGTGGSTNLASVLCTRFFAGLFASAPIVSSGGVLADIWPPAYRGTSLVFYAYFVVNGTTLAPLFSSLVVQSSESEWKWASWLTCIICGVILVFDLFLLHETYPPVLLSRKARKLRFQTKNWAYHAKHDEWQLTANEFLTVHFVRPFAMLATPIVFFIAMYASYVYGVLYLVITSVSETFREVHGWSATSSNLPMIGVTIGAIIGGLFNIYGGLRYARLSRELGGKPLPEERMLVMMYCGWMMPAGIFIFAWTQDKDIHWIAPIIGLGVMFCGFFTIFQGCLNYLVDAFTKYSASAIAANTFTRSVFGAVFPLFGHSLFRNLGVHWGGSTLGFIALGMIPIPFIFYIFGKPIRAKNPYINLVT</sequence>
<dbReference type="CDD" id="cd17323">
    <property type="entry name" value="MFS_Tpo1_MDR_like"/>
    <property type="match status" value="1"/>
</dbReference>
<keyword evidence="3 6" id="KW-1133">Transmembrane helix</keyword>
<evidence type="ECO:0000256" key="5">
    <source>
        <dbReference type="SAM" id="MobiDB-lite"/>
    </source>
</evidence>
<feature type="transmembrane region" description="Helical" evidence="6">
    <location>
        <begin position="298"/>
        <end position="324"/>
    </location>
</feature>
<comment type="subcellular location">
    <subcellularLocation>
        <location evidence="1">Membrane</location>
        <topology evidence="1">Multi-pass membrane protein</topology>
    </subcellularLocation>
</comment>
<dbReference type="GO" id="GO:0022857">
    <property type="term" value="F:transmembrane transporter activity"/>
    <property type="evidence" value="ECO:0007669"/>
    <property type="project" value="InterPro"/>
</dbReference>
<name>A0A642V100_9ASCO</name>
<feature type="transmembrane region" description="Helical" evidence="6">
    <location>
        <begin position="169"/>
        <end position="187"/>
    </location>
</feature>
<feature type="compositionally biased region" description="Basic and acidic residues" evidence="5">
    <location>
        <begin position="1"/>
        <end position="19"/>
    </location>
</feature>
<dbReference type="PANTHER" id="PTHR23502:SF190">
    <property type="entry name" value="YALI0F08063P"/>
    <property type="match status" value="1"/>
</dbReference>
<feature type="transmembrane region" description="Helical" evidence="6">
    <location>
        <begin position="384"/>
        <end position="403"/>
    </location>
</feature>
<dbReference type="Gene3D" id="1.20.1250.20">
    <property type="entry name" value="MFS general substrate transporter like domains"/>
    <property type="match status" value="1"/>
</dbReference>
<dbReference type="SUPFAM" id="SSF103473">
    <property type="entry name" value="MFS general substrate transporter"/>
    <property type="match status" value="1"/>
</dbReference>
<keyword evidence="2 6" id="KW-0812">Transmembrane</keyword>
<evidence type="ECO:0000259" key="7">
    <source>
        <dbReference type="PROSITE" id="PS50850"/>
    </source>
</evidence>
<organism evidence="8 9">
    <name type="scientific">Trichomonascus ciferrii</name>
    <dbReference type="NCBI Taxonomy" id="44093"/>
    <lineage>
        <taxon>Eukaryota</taxon>
        <taxon>Fungi</taxon>
        <taxon>Dikarya</taxon>
        <taxon>Ascomycota</taxon>
        <taxon>Saccharomycotina</taxon>
        <taxon>Dipodascomycetes</taxon>
        <taxon>Dipodascales</taxon>
        <taxon>Trichomonascaceae</taxon>
        <taxon>Trichomonascus</taxon>
        <taxon>Trichomonascus ciferrii complex</taxon>
    </lineage>
</organism>
<evidence type="ECO:0000256" key="1">
    <source>
        <dbReference type="ARBA" id="ARBA00004141"/>
    </source>
</evidence>
<dbReference type="PROSITE" id="PS50850">
    <property type="entry name" value="MFS"/>
    <property type="match status" value="1"/>
</dbReference>
<dbReference type="PANTHER" id="PTHR23502">
    <property type="entry name" value="MAJOR FACILITATOR SUPERFAMILY"/>
    <property type="match status" value="1"/>
</dbReference>
<accession>A0A642V100</accession>
<feature type="transmembrane region" description="Helical" evidence="6">
    <location>
        <begin position="409"/>
        <end position="433"/>
    </location>
</feature>
<dbReference type="Proteomes" id="UP000761534">
    <property type="component" value="Unassembled WGS sequence"/>
</dbReference>
<feature type="transmembrane region" description="Helical" evidence="6">
    <location>
        <begin position="199"/>
        <end position="218"/>
    </location>
</feature>
<feature type="transmembrane region" description="Helical" evidence="6">
    <location>
        <begin position="445"/>
        <end position="465"/>
    </location>
</feature>
<dbReference type="OrthoDB" id="9986881at2759"/>
<dbReference type="Pfam" id="PF07690">
    <property type="entry name" value="MFS_1"/>
    <property type="match status" value="1"/>
</dbReference>
<proteinExistence type="predicted"/>
<keyword evidence="9" id="KW-1185">Reference proteome</keyword>
<evidence type="ECO:0000256" key="3">
    <source>
        <dbReference type="ARBA" id="ARBA00022989"/>
    </source>
</evidence>
<feature type="compositionally biased region" description="Basic and acidic residues" evidence="5">
    <location>
        <begin position="30"/>
        <end position="45"/>
    </location>
</feature>
<dbReference type="FunFam" id="1.20.1250.20:FF:000011">
    <property type="entry name" value="MFS multidrug transporter, putative"/>
    <property type="match status" value="1"/>
</dbReference>
<dbReference type="InterPro" id="IPR020846">
    <property type="entry name" value="MFS_dom"/>
</dbReference>
<dbReference type="GO" id="GO:0005886">
    <property type="term" value="C:plasma membrane"/>
    <property type="evidence" value="ECO:0007669"/>
    <property type="project" value="TreeGrafter"/>
</dbReference>
<feature type="transmembrane region" description="Helical" evidence="6">
    <location>
        <begin position="141"/>
        <end position="163"/>
    </location>
</feature>